<feature type="signal peptide" evidence="1">
    <location>
        <begin position="1"/>
        <end position="17"/>
    </location>
</feature>
<dbReference type="FunCoup" id="A0A3B1ITP3">
    <property type="interactions" value="4"/>
</dbReference>
<sequence>MASSVQYAVLLMSLTLAVHNCGGISQKTRCVSQPTCFDLLTFEKIVQRIRKDTPAADKENILLKSRTFDKIRKQKYLHSCVLRKIIDFYENVLNQTQDNSNDHYYISPQGVDFHLQLISIMNKLRNCTYKADMTPDEVAIHQLQKLNVARERQERAMDELQSLHNYIPGRGFRK</sequence>
<dbReference type="Bgee" id="ENSAMXG00000039538">
    <property type="expression patterns" value="Expressed in mesonephros and 4 other cell types or tissues"/>
</dbReference>
<dbReference type="AlphaFoldDB" id="A0A3B1ITP3"/>
<dbReference type="SUPFAM" id="SSF47266">
    <property type="entry name" value="4-helical cytokines"/>
    <property type="match status" value="1"/>
</dbReference>
<dbReference type="InParanoid" id="A0A3B1ITP3"/>
<dbReference type="Ensembl" id="ENSAMXT00000037070.1">
    <property type="protein sequence ID" value="ENSAMXP00000033308.1"/>
    <property type="gene ID" value="ENSAMXG00000039538.1"/>
</dbReference>
<keyword evidence="1" id="KW-0732">Signal</keyword>
<protein>
    <submittedName>
        <fullName evidence="2">Si:ch211-266a5.12</fullName>
    </submittedName>
</protein>
<accession>A0A3B1ITP3</accession>
<dbReference type="Proteomes" id="UP000018467">
    <property type="component" value="Unassembled WGS sequence"/>
</dbReference>
<reference evidence="3" key="2">
    <citation type="journal article" date="2014" name="Nat. Commun.">
        <title>The cavefish genome reveals candidate genes for eye loss.</title>
        <authorList>
            <person name="McGaugh S.E."/>
            <person name="Gross J.B."/>
            <person name="Aken B."/>
            <person name="Blin M."/>
            <person name="Borowsky R."/>
            <person name="Chalopin D."/>
            <person name="Hinaux H."/>
            <person name="Jeffery W.R."/>
            <person name="Keene A."/>
            <person name="Ma L."/>
            <person name="Minx P."/>
            <person name="Murphy D."/>
            <person name="O'Quin K.E."/>
            <person name="Retaux S."/>
            <person name="Rohner N."/>
            <person name="Searle S.M."/>
            <person name="Stahl B.A."/>
            <person name="Tabin C."/>
            <person name="Volff J.N."/>
            <person name="Yoshizawa M."/>
            <person name="Warren W.C."/>
        </authorList>
    </citation>
    <scope>NUCLEOTIDE SEQUENCE [LARGE SCALE GENOMIC DNA]</scope>
    <source>
        <strain evidence="3">female</strain>
    </source>
</reference>
<reference evidence="2" key="4">
    <citation type="submission" date="2025-09" db="UniProtKB">
        <authorList>
            <consortium name="Ensembl"/>
        </authorList>
    </citation>
    <scope>IDENTIFICATION</scope>
</reference>
<organism evidence="2 3">
    <name type="scientific">Astyanax mexicanus</name>
    <name type="common">Blind cave fish</name>
    <name type="synonym">Astyanax fasciatus mexicanus</name>
    <dbReference type="NCBI Taxonomy" id="7994"/>
    <lineage>
        <taxon>Eukaryota</taxon>
        <taxon>Metazoa</taxon>
        <taxon>Chordata</taxon>
        <taxon>Craniata</taxon>
        <taxon>Vertebrata</taxon>
        <taxon>Euteleostomi</taxon>
        <taxon>Actinopterygii</taxon>
        <taxon>Neopterygii</taxon>
        <taxon>Teleostei</taxon>
        <taxon>Ostariophysi</taxon>
        <taxon>Characiformes</taxon>
        <taxon>Characoidei</taxon>
        <taxon>Acestrorhamphidae</taxon>
        <taxon>Acestrorhamphinae</taxon>
        <taxon>Astyanax</taxon>
    </lineage>
</organism>
<evidence type="ECO:0000313" key="2">
    <source>
        <dbReference type="Ensembl" id="ENSAMXP00000033308.1"/>
    </source>
</evidence>
<dbReference type="GeneTree" id="ENSGT00940000180228"/>
<reference evidence="2" key="3">
    <citation type="submission" date="2025-08" db="UniProtKB">
        <authorList>
            <consortium name="Ensembl"/>
        </authorList>
    </citation>
    <scope>IDENTIFICATION</scope>
</reference>
<evidence type="ECO:0000313" key="3">
    <source>
        <dbReference type="Proteomes" id="UP000018467"/>
    </source>
</evidence>
<reference evidence="3" key="1">
    <citation type="submission" date="2013-03" db="EMBL/GenBank/DDBJ databases">
        <authorList>
            <person name="Jeffery W."/>
            <person name="Warren W."/>
            <person name="Wilson R.K."/>
        </authorList>
    </citation>
    <scope>NUCLEOTIDE SEQUENCE</scope>
    <source>
        <strain evidence="3">female</strain>
    </source>
</reference>
<keyword evidence="3" id="KW-1185">Reference proteome</keyword>
<proteinExistence type="predicted"/>
<feature type="chain" id="PRO_5017199844" evidence="1">
    <location>
        <begin position="18"/>
        <end position="174"/>
    </location>
</feature>
<evidence type="ECO:0000256" key="1">
    <source>
        <dbReference type="SAM" id="SignalP"/>
    </source>
</evidence>
<dbReference type="Gene3D" id="1.20.1250.10">
    <property type="match status" value="1"/>
</dbReference>
<dbReference type="InterPro" id="IPR009079">
    <property type="entry name" value="4_helix_cytokine-like_core"/>
</dbReference>
<name>A0A3B1ITP3_ASTMX</name>